<evidence type="ECO:0000313" key="1">
    <source>
        <dbReference type="Proteomes" id="UP000046395"/>
    </source>
</evidence>
<reference evidence="2" key="1">
    <citation type="submission" date="2019-12" db="UniProtKB">
        <authorList>
            <consortium name="WormBaseParasite"/>
        </authorList>
    </citation>
    <scope>IDENTIFICATION</scope>
</reference>
<dbReference type="Proteomes" id="UP000046395">
    <property type="component" value="Unassembled WGS sequence"/>
</dbReference>
<dbReference type="WBParaSite" id="TMUE_1000002574.1">
    <property type="protein sequence ID" value="TMUE_1000002574.1"/>
    <property type="gene ID" value="WBGene00293357"/>
</dbReference>
<sequence length="147" mass="16359">MNAAVGKDTVTLLNVDLCDVVSVPKTEEPTEAWRKPSNMAMASITLSVDDSQLLYNANGDTALQIWEKLQKQLRLERKNCTVKLLVKNARITQVYTSVHCTPSKWNKSNAFSMSGLRQCGLTNVVTYDWTSCYCMATVAPPMTPPQK</sequence>
<protein>
    <submittedName>
        <fullName evidence="2">Uncharacterized protein</fullName>
    </submittedName>
</protein>
<accession>A0A5S6Q5Z1</accession>
<dbReference type="Pfam" id="PF14223">
    <property type="entry name" value="Retrotran_gag_2"/>
    <property type="match status" value="1"/>
</dbReference>
<name>A0A5S6Q5Z1_TRIMR</name>
<dbReference type="AlphaFoldDB" id="A0A5S6Q5Z1"/>
<keyword evidence="1" id="KW-1185">Reference proteome</keyword>
<organism evidence="1 2">
    <name type="scientific">Trichuris muris</name>
    <name type="common">Mouse whipworm</name>
    <dbReference type="NCBI Taxonomy" id="70415"/>
    <lineage>
        <taxon>Eukaryota</taxon>
        <taxon>Metazoa</taxon>
        <taxon>Ecdysozoa</taxon>
        <taxon>Nematoda</taxon>
        <taxon>Enoplea</taxon>
        <taxon>Dorylaimia</taxon>
        <taxon>Trichinellida</taxon>
        <taxon>Trichuridae</taxon>
        <taxon>Trichuris</taxon>
    </lineage>
</organism>
<evidence type="ECO:0000313" key="2">
    <source>
        <dbReference type="WBParaSite" id="TMUE_1000002574.1"/>
    </source>
</evidence>
<proteinExistence type="predicted"/>